<sequence>MTIIVDTQIVSSVFKGSSIAGGGLSGFSVASTVAQEFLRVRDVATGEARYFTPPPHTLGPAAREAYMAQRKIHGDRPSDRPLFKRATDKLIMDFNNEFPSVVEYGHLGISHLIDTANRVIFSESVNHLSKRERKDLVDKFTFLAEQRVGCVPVKAECVPIAFGLLKRLIARGFNLKADFRNSLNDMLILGAAITRGVDLWTQDELLAQFAAEELISKVKHRDTHYEIPIRVSGDSIRRVSRESKGYINTGWRYALR</sequence>
<evidence type="ECO:0008006" key="3">
    <source>
        <dbReference type="Google" id="ProtNLM"/>
    </source>
</evidence>
<reference evidence="1 2" key="1">
    <citation type="submission" date="2024-06" db="EMBL/GenBank/DDBJ databases">
        <title>The Natural Products Discovery Center: Release of the First 8490 Sequenced Strains for Exploring Actinobacteria Biosynthetic Diversity.</title>
        <authorList>
            <person name="Kalkreuter E."/>
            <person name="Kautsar S.A."/>
            <person name="Yang D."/>
            <person name="Bader C.D."/>
            <person name="Teijaro C.N."/>
            <person name="Fluegel L."/>
            <person name="Davis C.M."/>
            <person name="Simpson J.R."/>
            <person name="Lauterbach L."/>
            <person name="Steele A.D."/>
            <person name="Gui C."/>
            <person name="Meng S."/>
            <person name="Li G."/>
            <person name="Viehrig K."/>
            <person name="Ye F."/>
            <person name="Su P."/>
            <person name="Kiefer A.F."/>
            <person name="Nichols A."/>
            <person name="Cepeda A.J."/>
            <person name="Yan W."/>
            <person name="Fan B."/>
            <person name="Jiang Y."/>
            <person name="Adhikari A."/>
            <person name="Zheng C.-J."/>
            <person name="Schuster L."/>
            <person name="Cowan T.M."/>
            <person name="Smanski M.J."/>
            <person name="Chevrette M.G."/>
            <person name="De Carvalho L.P.S."/>
            <person name="Shen B."/>
        </authorList>
    </citation>
    <scope>NUCLEOTIDE SEQUENCE [LARGE SCALE GENOMIC DNA]</scope>
    <source>
        <strain evidence="1 2">NPDC052360</strain>
    </source>
</reference>
<gene>
    <name evidence="1" type="ORF">AB0470_11765</name>
</gene>
<dbReference type="EMBL" id="JBFAUJ010000004">
    <property type="protein sequence ID" value="MEV8460209.1"/>
    <property type="molecule type" value="Genomic_DNA"/>
</dbReference>
<evidence type="ECO:0000313" key="1">
    <source>
        <dbReference type="EMBL" id="MEV8460209.1"/>
    </source>
</evidence>
<comment type="caution">
    <text evidence="1">The sequence shown here is derived from an EMBL/GenBank/DDBJ whole genome shotgun (WGS) entry which is preliminary data.</text>
</comment>
<keyword evidence="2" id="KW-1185">Reference proteome</keyword>
<name>A0ABV3KLM9_STRGS</name>
<accession>A0ABV3KLM9</accession>
<proteinExistence type="predicted"/>
<evidence type="ECO:0000313" key="2">
    <source>
        <dbReference type="Proteomes" id="UP001553148"/>
    </source>
</evidence>
<dbReference type="Proteomes" id="UP001553148">
    <property type="component" value="Unassembled WGS sequence"/>
</dbReference>
<dbReference type="InterPro" id="IPR029060">
    <property type="entry name" value="PIN-like_dom_sf"/>
</dbReference>
<dbReference type="SUPFAM" id="SSF88723">
    <property type="entry name" value="PIN domain-like"/>
    <property type="match status" value="1"/>
</dbReference>
<organism evidence="1 2">
    <name type="scientific">Streptomyces griseosporeus</name>
    <dbReference type="NCBI Taxonomy" id="1910"/>
    <lineage>
        <taxon>Bacteria</taxon>
        <taxon>Bacillati</taxon>
        <taxon>Actinomycetota</taxon>
        <taxon>Actinomycetes</taxon>
        <taxon>Kitasatosporales</taxon>
        <taxon>Streptomycetaceae</taxon>
        <taxon>Streptomyces</taxon>
    </lineage>
</organism>
<dbReference type="RefSeq" id="WP_162655598.1">
    <property type="nucleotide sequence ID" value="NZ_JBFAUJ010000004.1"/>
</dbReference>
<protein>
    <recommendedName>
        <fullName evidence="3">PIN domain-containing protein</fullName>
    </recommendedName>
</protein>